<evidence type="ECO:0000256" key="2">
    <source>
        <dbReference type="SAM" id="Phobius"/>
    </source>
</evidence>
<feature type="transmembrane region" description="Helical" evidence="2">
    <location>
        <begin position="12"/>
        <end position="29"/>
    </location>
</feature>
<feature type="domain" description="VTT" evidence="3">
    <location>
        <begin position="33"/>
        <end position="155"/>
    </location>
</feature>
<evidence type="ECO:0000313" key="5">
    <source>
        <dbReference type="Proteomes" id="UP000650466"/>
    </source>
</evidence>
<comment type="similarity">
    <text evidence="1">Belongs to the DedA family.</text>
</comment>
<feature type="transmembrane region" description="Helical" evidence="2">
    <location>
        <begin position="135"/>
        <end position="156"/>
    </location>
</feature>
<proteinExistence type="inferred from homology"/>
<protein>
    <submittedName>
        <fullName evidence="4">DedA family protein</fullName>
    </submittedName>
</protein>
<dbReference type="RefSeq" id="WP_188176339.1">
    <property type="nucleotide sequence ID" value="NZ_JACVVD010000007.1"/>
</dbReference>
<dbReference type="Proteomes" id="UP000650466">
    <property type="component" value="Unassembled WGS sequence"/>
</dbReference>
<reference evidence="4" key="1">
    <citation type="submission" date="2020-09" db="EMBL/GenBank/DDBJ databases">
        <title>Draft Genome Sequence of Paenibacillus sp. WST5.</title>
        <authorList>
            <person name="Bao Z."/>
        </authorList>
    </citation>
    <scope>NUCLEOTIDE SEQUENCE</scope>
    <source>
        <strain evidence="4">WST5</strain>
    </source>
</reference>
<dbReference type="AlphaFoldDB" id="A0A926KUP1"/>
<dbReference type="Pfam" id="PF09335">
    <property type="entry name" value="VTT_dom"/>
    <property type="match status" value="1"/>
</dbReference>
<sequence>MEWMGTLFEQYGYLVLFLGLFAESLALPFPGELAMAISGHMSALGSFNILLVILYSYLGAIFGTIVTYYLGYKLGTPFFEKYGKFFFMNQERIVKVTKWFDKYGDKLILVSYYIPGLRHFTGYVSGILKVRLRTFILYNFTGGFLWTLTYVMIGNVFGQKIEQLLHVISQYSIAAIIVLVIGAGIVFLIKQNKAAIANWIRIRRKMRKAGNRAASRPVKPRS</sequence>
<keyword evidence="2" id="KW-0812">Transmembrane</keyword>
<feature type="transmembrane region" description="Helical" evidence="2">
    <location>
        <begin position="168"/>
        <end position="189"/>
    </location>
</feature>
<keyword evidence="2" id="KW-1133">Transmembrane helix</keyword>
<evidence type="ECO:0000313" key="4">
    <source>
        <dbReference type="EMBL" id="MBD0382568.1"/>
    </source>
</evidence>
<gene>
    <name evidence="4" type="ORF">ICC18_20830</name>
</gene>
<dbReference type="GO" id="GO:0005886">
    <property type="term" value="C:plasma membrane"/>
    <property type="evidence" value="ECO:0007669"/>
    <property type="project" value="TreeGrafter"/>
</dbReference>
<dbReference type="InterPro" id="IPR051311">
    <property type="entry name" value="DedA_domain"/>
</dbReference>
<keyword evidence="2" id="KW-0472">Membrane</keyword>
<organism evidence="4 5">
    <name type="scientific">Paenibacillus sedimenti</name>
    <dbReference type="NCBI Taxonomy" id="2770274"/>
    <lineage>
        <taxon>Bacteria</taxon>
        <taxon>Bacillati</taxon>
        <taxon>Bacillota</taxon>
        <taxon>Bacilli</taxon>
        <taxon>Bacillales</taxon>
        <taxon>Paenibacillaceae</taxon>
        <taxon>Paenibacillus</taxon>
    </lineage>
</organism>
<dbReference type="EMBL" id="JACVVD010000007">
    <property type="protein sequence ID" value="MBD0382568.1"/>
    <property type="molecule type" value="Genomic_DNA"/>
</dbReference>
<dbReference type="PANTHER" id="PTHR42709:SF9">
    <property type="entry name" value="ALKALINE PHOSPHATASE LIKE PROTEIN"/>
    <property type="match status" value="1"/>
</dbReference>
<name>A0A926KUP1_9BACL</name>
<evidence type="ECO:0000259" key="3">
    <source>
        <dbReference type="Pfam" id="PF09335"/>
    </source>
</evidence>
<evidence type="ECO:0000256" key="1">
    <source>
        <dbReference type="ARBA" id="ARBA00010792"/>
    </source>
</evidence>
<dbReference type="PANTHER" id="PTHR42709">
    <property type="entry name" value="ALKALINE PHOSPHATASE LIKE PROTEIN"/>
    <property type="match status" value="1"/>
</dbReference>
<feature type="transmembrane region" description="Helical" evidence="2">
    <location>
        <begin position="49"/>
        <end position="71"/>
    </location>
</feature>
<dbReference type="InterPro" id="IPR032816">
    <property type="entry name" value="VTT_dom"/>
</dbReference>
<comment type="caution">
    <text evidence="4">The sequence shown here is derived from an EMBL/GenBank/DDBJ whole genome shotgun (WGS) entry which is preliminary data.</text>
</comment>
<accession>A0A926KUP1</accession>
<keyword evidence="5" id="KW-1185">Reference proteome</keyword>